<evidence type="ECO:0000256" key="1">
    <source>
        <dbReference type="SAM" id="MobiDB-lite"/>
    </source>
</evidence>
<keyword evidence="2" id="KW-0732">Signal</keyword>
<reference evidence="3" key="1">
    <citation type="submission" date="2023-10" db="EMBL/GenBank/DDBJ databases">
        <title>Development of a sustainable strategy for remediation of hydrocarbon-contaminated territories based on the waste exchange concept.</title>
        <authorList>
            <person name="Krivoruchko A."/>
        </authorList>
    </citation>
    <scope>NUCLEOTIDE SEQUENCE</scope>
    <source>
        <strain evidence="3">IEGM 68</strain>
    </source>
</reference>
<comment type="caution">
    <text evidence="3">The sequence shown here is derived from an EMBL/GenBank/DDBJ whole genome shotgun (WGS) entry which is preliminary data.</text>
</comment>
<feature type="signal peptide" evidence="2">
    <location>
        <begin position="1"/>
        <end position="28"/>
    </location>
</feature>
<feature type="chain" id="PRO_5042205587" evidence="2">
    <location>
        <begin position="29"/>
        <end position="175"/>
    </location>
</feature>
<dbReference type="Proteomes" id="UP001185863">
    <property type="component" value="Unassembled WGS sequence"/>
</dbReference>
<evidence type="ECO:0000256" key="2">
    <source>
        <dbReference type="SAM" id="SignalP"/>
    </source>
</evidence>
<dbReference type="RefSeq" id="WP_317744755.1">
    <property type="nucleotide sequence ID" value="NZ_JAWLUP010000141.1"/>
</dbReference>
<evidence type="ECO:0000313" key="3">
    <source>
        <dbReference type="EMBL" id="MDV7268238.1"/>
    </source>
</evidence>
<evidence type="ECO:0000313" key="4">
    <source>
        <dbReference type="Proteomes" id="UP001185863"/>
    </source>
</evidence>
<name>A0AAE5A9I0_9NOCA</name>
<proteinExistence type="predicted"/>
<gene>
    <name evidence="3" type="ORF">R4315_27340</name>
</gene>
<dbReference type="AlphaFoldDB" id="A0AAE5A9I0"/>
<feature type="region of interest" description="Disordered" evidence="1">
    <location>
        <begin position="153"/>
        <end position="175"/>
    </location>
</feature>
<sequence>MRMTVRTTLLAAATIPLAVAVAAAPASAAEASDVTYAFSVTGSTVTNTITNNTGASIGCTTSLAAAPDGELPPVDDIMRTGQSLYQQGDIPPGTTTQTVTDIPDGSYVALASCGREGTDPAMWVSAYPGIEQYLVQFPMTAYTVQQASTVVTVPNSDPKREDIPDLSEPGTLFGS</sequence>
<dbReference type="EMBL" id="JAWLUP010000141">
    <property type="protein sequence ID" value="MDV7268238.1"/>
    <property type="molecule type" value="Genomic_DNA"/>
</dbReference>
<organism evidence="3 4">
    <name type="scientific">Rhodococcus oxybenzonivorans</name>
    <dbReference type="NCBI Taxonomy" id="1990687"/>
    <lineage>
        <taxon>Bacteria</taxon>
        <taxon>Bacillati</taxon>
        <taxon>Actinomycetota</taxon>
        <taxon>Actinomycetes</taxon>
        <taxon>Mycobacteriales</taxon>
        <taxon>Nocardiaceae</taxon>
        <taxon>Rhodococcus</taxon>
    </lineage>
</organism>
<protein>
    <submittedName>
        <fullName evidence="3">Uncharacterized protein</fullName>
    </submittedName>
</protein>
<accession>A0AAE5A9I0</accession>